<name>A0ABW9ENK1_9BURK</name>
<keyword evidence="2" id="KW-1185">Reference proteome</keyword>
<evidence type="ECO:0000313" key="2">
    <source>
        <dbReference type="Proteomes" id="UP001629392"/>
    </source>
</evidence>
<dbReference type="EMBL" id="JAQQCL010000033">
    <property type="protein sequence ID" value="MFM0720679.1"/>
    <property type="molecule type" value="Genomic_DNA"/>
</dbReference>
<sequence>MRHHTPSKNTADYLGCFLMSADPLHHAVIDRAIDKAVGTLVLMRIDRANANALTELRGVDDKITFL</sequence>
<reference evidence="1 2" key="1">
    <citation type="journal article" date="2024" name="Chem. Sci.">
        <title>Discovery of megapolipeptins by genome mining of a Burkholderiales bacteria collection.</title>
        <authorList>
            <person name="Paulo B.S."/>
            <person name="Recchia M.J.J."/>
            <person name="Lee S."/>
            <person name="Fergusson C.H."/>
            <person name="Romanowski S.B."/>
            <person name="Hernandez A."/>
            <person name="Krull N."/>
            <person name="Liu D.Y."/>
            <person name="Cavanagh H."/>
            <person name="Bos A."/>
            <person name="Gray C.A."/>
            <person name="Murphy B.T."/>
            <person name="Linington R.G."/>
            <person name="Eustaquio A.S."/>
        </authorList>
    </citation>
    <scope>NUCLEOTIDE SEQUENCE [LARGE SCALE GENOMIC DNA]</scope>
    <source>
        <strain evidence="1 2">RL17-350-BIC-E</strain>
    </source>
</reference>
<gene>
    <name evidence="1" type="ORF">PQQ73_30640</name>
</gene>
<dbReference type="Proteomes" id="UP001629392">
    <property type="component" value="Unassembled WGS sequence"/>
</dbReference>
<proteinExistence type="predicted"/>
<accession>A0ABW9ENK1</accession>
<evidence type="ECO:0000313" key="1">
    <source>
        <dbReference type="EMBL" id="MFM0720679.1"/>
    </source>
</evidence>
<protein>
    <submittedName>
        <fullName evidence="1">Uncharacterized protein</fullName>
    </submittedName>
</protein>
<organism evidence="1 2">
    <name type="scientific">Paraburkholderia strydomiana</name>
    <dbReference type="NCBI Taxonomy" id="1245417"/>
    <lineage>
        <taxon>Bacteria</taxon>
        <taxon>Pseudomonadati</taxon>
        <taxon>Pseudomonadota</taxon>
        <taxon>Betaproteobacteria</taxon>
        <taxon>Burkholderiales</taxon>
        <taxon>Burkholderiaceae</taxon>
        <taxon>Paraburkholderia</taxon>
    </lineage>
</organism>
<comment type="caution">
    <text evidence="1">The sequence shown here is derived from an EMBL/GenBank/DDBJ whole genome shotgun (WGS) entry which is preliminary data.</text>
</comment>